<keyword evidence="9" id="KW-1185">Reference proteome</keyword>
<evidence type="ECO:0000256" key="3">
    <source>
        <dbReference type="ARBA" id="ARBA00022729"/>
    </source>
</evidence>
<dbReference type="Gene3D" id="3.40.50.1820">
    <property type="entry name" value="alpha/beta hydrolase"/>
    <property type="match status" value="1"/>
</dbReference>
<dbReference type="PANTHER" id="PTHR42776">
    <property type="entry name" value="SERINE PEPTIDASE S9 FAMILY MEMBER"/>
    <property type="match status" value="1"/>
</dbReference>
<dbReference type="GO" id="GO:0004252">
    <property type="term" value="F:serine-type endopeptidase activity"/>
    <property type="evidence" value="ECO:0007669"/>
    <property type="project" value="TreeGrafter"/>
</dbReference>
<evidence type="ECO:0000313" key="8">
    <source>
        <dbReference type="EMBL" id="KHJ30895.1"/>
    </source>
</evidence>
<evidence type="ECO:0000256" key="1">
    <source>
        <dbReference type="ARBA" id="ARBA00010040"/>
    </source>
</evidence>
<dbReference type="Gene3D" id="2.120.10.30">
    <property type="entry name" value="TolB, C-terminal domain"/>
    <property type="match status" value="1"/>
</dbReference>
<evidence type="ECO:0000256" key="2">
    <source>
        <dbReference type="ARBA" id="ARBA00022670"/>
    </source>
</evidence>
<evidence type="ECO:0000256" key="6">
    <source>
        <dbReference type="ARBA" id="ARBA00032829"/>
    </source>
</evidence>
<dbReference type="FunFam" id="3.40.50.1820:FF:000028">
    <property type="entry name" value="S9 family peptidase"/>
    <property type="match status" value="1"/>
</dbReference>
<comment type="similarity">
    <text evidence="1">Belongs to the peptidase S9C family.</text>
</comment>
<comment type="caution">
    <text evidence="8">The sequence shown here is derived from an EMBL/GenBank/DDBJ whole genome shotgun (WGS) entry which is preliminary data.</text>
</comment>
<evidence type="ECO:0000256" key="4">
    <source>
        <dbReference type="ARBA" id="ARBA00022801"/>
    </source>
</evidence>
<dbReference type="HOGENOM" id="CLU_008615_0_1_1"/>
<dbReference type="EMBL" id="JNVN01003487">
    <property type="protein sequence ID" value="KHJ30895.1"/>
    <property type="molecule type" value="Genomic_DNA"/>
</dbReference>
<dbReference type="OMA" id="EFGFNFK"/>
<dbReference type="SUPFAM" id="SSF82171">
    <property type="entry name" value="DPP6 N-terminal domain-like"/>
    <property type="match status" value="1"/>
</dbReference>
<dbReference type="SUPFAM" id="SSF53474">
    <property type="entry name" value="alpha/beta-Hydrolases"/>
    <property type="match status" value="1"/>
</dbReference>
<dbReference type="PANTHER" id="PTHR42776:SF13">
    <property type="entry name" value="DIPEPTIDYL-PEPTIDASE 5"/>
    <property type="match status" value="1"/>
</dbReference>
<reference evidence="8 9" key="1">
    <citation type="journal article" date="2014" name="BMC Genomics">
        <title>Adaptive genomic structural variation in the grape powdery mildew pathogen, Erysiphe necator.</title>
        <authorList>
            <person name="Jones L."/>
            <person name="Riaz S."/>
            <person name="Morales-Cruz A."/>
            <person name="Amrine K.C."/>
            <person name="McGuire B."/>
            <person name="Gubler W.D."/>
            <person name="Walker M.A."/>
            <person name="Cantu D."/>
        </authorList>
    </citation>
    <scope>NUCLEOTIDE SEQUENCE [LARGE SCALE GENOMIC DNA]</scope>
    <source>
        <strain evidence="9">c</strain>
    </source>
</reference>
<dbReference type="STRING" id="52586.A0A0B1P0T6"/>
<keyword evidence="5" id="KW-0720">Serine protease</keyword>
<dbReference type="InterPro" id="IPR011042">
    <property type="entry name" value="6-blade_b-propeller_TolB-like"/>
</dbReference>
<dbReference type="AlphaFoldDB" id="A0A0B1P0T6"/>
<keyword evidence="3" id="KW-0732">Signal</keyword>
<sequence length="647" mass="72214">MAVRTHKFTPELLLSAPRRSAAVPNKDGTLAIYCVSTYSFETHKKLVEIHLLCLKTGESKILLADVEGSEPTWLGDKNFLVFLKRGEKGTTGLHLLNADKPNDKSLLLASFDGVVSNLKTTRIDLDTIAIAFSGLASPNSEIFNPEKIKKPISSAKIFTKLFVRQWDSYITENKSTIWYTTLTKINGVYKVAPLKNSLAGHNPVLESPIPPFGGADDFDISKNGIVFIARDPRLDPATNTKSDLYYIPLRTFEEKRAPSPLLIETGDLKGYSNYPVFSPDAKSVVFTRMKSNGYESDKPRLILIPDILNITNVQEFFETEDGYGNWDLKPESITWSLDGKFLYVTAEESGRGKLFKLPSSPELAKNLPTPIISEGTVSSVKTLPDNNLLVSSSSLVESSIFSICHPEEPYENRIISSASKVGESFGLSKTQVDEIWFRGAEDYLVHAWVLKPSSFDKSKKYPLAYLIHGGPQGAWNDSWSTRWNPAVFAEQGYVVVTPNPTGSTGYGMAFQNGIKNNWGGRPYIDLVKGIEYIEAEFPFVDTSRAVALGASYGGYMVNWIQGHELGRKFKALVTHDGVFSTLNQVASDELFFPHHDFGGPLWENRDIYEKWDPARFLRNWATPHLIIHNELDYRLPISEGLATFNVL</sequence>
<evidence type="ECO:0000256" key="5">
    <source>
        <dbReference type="ARBA" id="ARBA00022825"/>
    </source>
</evidence>
<dbReference type="InterPro" id="IPR001375">
    <property type="entry name" value="Peptidase_S9_cat"/>
</dbReference>
<evidence type="ECO:0000313" key="9">
    <source>
        <dbReference type="Proteomes" id="UP000030854"/>
    </source>
</evidence>
<accession>A0A0B1P0T6</accession>
<dbReference type="Pfam" id="PF00326">
    <property type="entry name" value="Peptidase_S9"/>
    <property type="match status" value="1"/>
</dbReference>
<dbReference type="Proteomes" id="UP000030854">
    <property type="component" value="Unassembled WGS sequence"/>
</dbReference>
<dbReference type="GO" id="GO:0006508">
    <property type="term" value="P:proteolysis"/>
    <property type="evidence" value="ECO:0007669"/>
    <property type="project" value="UniProtKB-KW"/>
</dbReference>
<dbReference type="InterPro" id="IPR029058">
    <property type="entry name" value="AB_hydrolase_fold"/>
</dbReference>
<protein>
    <recommendedName>
        <fullName evidence="6">Dipeptidyl-peptidase V</fullName>
    </recommendedName>
</protein>
<name>A0A0B1P0T6_UNCNE</name>
<feature type="domain" description="Peptidase S9 prolyl oligopeptidase catalytic" evidence="7">
    <location>
        <begin position="479"/>
        <end position="647"/>
    </location>
</feature>
<organism evidence="8 9">
    <name type="scientific">Uncinula necator</name>
    <name type="common">Grape powdery mildew</name>
    <dbReference type="NCBI Taxonomy" id="52586"/>
    <lineage>
        <taxon>Eukaryota</taxon>
        <taxon>Fungi</taxon>
        <taxon>Dikarya</taxon>
        <taxon>Ascomycota</taxon>
        <taxon>Pezizomycotina</taxon>
        <taxon>Leotiomycetes</taxon>
        <taxon>Erysiphales</taxon>
        <taxon>Erysiphaceae</taxon>
        <taxon>Erysiphe</taxon>
    </lineage>
</organism>
<keyword evidence="4" id="KW-0378">Hydrolase</keyword>
<proteinExistence type="inferred from homology"/>
<evidence type="ECO:0000259" key="7">
    <source>
        <dbReference type="Pfam" id="PF00326"/>
    </source>
</evidence>
<keyword evidence="2" id="KW-0645">Protease</keyword>
<gene>
    <name evidence="8" type="ORF">EV44_g5385</name>
</gene>